<dbReference type="eggNOG" id="ENOG5030KGB">
    <property type="taxonomic scope" value="Bacteria"/>
</dbReference>
<accession>A6VYR5</accession>
<gene>
    <name evidence="1" type="ordered locus">Mmwyl1_2681</name>
</gene>
<sequence length="304" mass="35073">MKYTIRGWAGYYQELSIDEVRFNNLKQARICLSAALAIEEKYELLISNYLDLEKECLNVASDYMIRRSTDYSGFFDIRLAFNRRVVNLLTSTKLYIDQIQQHVKSCFPDRSDIGGNVKALFSSEYDSFFEYRFMEALRNYVQHRGLAVHSTSLGSKWTSQEADAELEFKPRLFTHKTEVDGDKAFKKQVLKDMAEKVDLLYAVRVYVGSISKIHCEIRDLVASVSEDSRHQILEAINEYEVINGEKPVGLNAISSIPKEPVDETIEKFPVLLEWDDIRLDLIKKNKSLANLSKRYVSNSAYNKA</sequence>
<dbReference type="EMBL" id="CP000749">
    <property type="protein sequence ID" value="ABR71594.1"/>
    <property type="molecule type" value="Genomic_DNA"/>
</dbReference>
<protein>
    <submittedName>
        <fullName evidence="1">Uncharacterized protein</fullName>
    </submittedName>
</protein>
<reference evidence="1" key="1">
    <citation type="submission" date="2007-06" db="EMBL/GenBank/DDBJ databases">
        <title>Complete sequence of Marinomonas sp. MWYL1.</title>
        <authorList>
            <consortium name="US DOE Joint Genome Institute"/>
            <person name="Copeland A."/>
            <person name="Lucas S."/>
            <person name="Lapidus A."/>
            <person name="Barry K."/>
            <person name="Glavina del Rio T."/>
            <person name="Dalin E."/>
            <person name="Tice H."/>
            <person name="Pitluck S."/>
            <person name="Kiss H."/>
            <person name="Brettin T."/>
            <person name="Bruce D."/>
            <person name="Detter J.C."/>
            <person name="Han C."/>
            <person name="Schmutz J."/>
            <person name="Larimer F."/>
            <person name="Land M."/>
            <person name="Hauser L."/>
            <person name="Kyrpides N."/>
            <person name="Kim E."/>
            <person name="Johnston A.W.B."/>
            <person name="Todd J.D."/>
            <person name="Rogers R."/>
            <person name="Wexler M."/>
            <person name="Bond P.L."/>
            <person name="Li Y."/>
            <person name="Richardson P."/>
        </authorList>
    </citation>
    <scope>NUCLEOTIDE SEQUENCE [LARGE SCALE GENOMIC DNA]</scope>
    <source>
        <strain evidence="1">MWYL1</strain>
    </source>
</reference>
<dbReference type="KEGG" id="mmw:Mmwyl1_2681"/>
<organism evidence="1">
    <name type="scientific">Marinomonas sp. (strain MWYL1)</name>
    <dbReference type="NCBI Taxonomy" id="400668"/>
    <lineage>
        <taxon>Bacteria</taxon>
        <taxon>Pseudomonadati</taxon>
        <taxon>Pseudomonadota</taxon>
        <taxon>Gammaproteobacteria</taxon>
        <taxon>Oceanospirillales</taxon>
        <taxon>Oceanospirillaceae</taxon>
        <taxon>Marinomonas</taxon>
    </lineage>
</organism>
<dbReference type="OrthoDB" id="1374948at2"/>
<name>A6VYR5_MARMS</name>
<proteinExistence type="predicted"/>
<dbReference type="AlphaFoldDB" id="A6VYR5"/>
<dbReference type="HOGENOM" id="CLU_065572_0_0_6"/>
<evidence type="ECO:0000313" key="1">
    <source>
        <dbReference type="EMBL" id="ABR71594.1"/>
    </source>
</evidence>